<gene>
    <name evidence="1" type="ORF">UW44_C0005G0076</name>
</gene>
<reference evidence="1 2" key="1">
    <citation type="journal article" date="2015" name="Nature">
        <title>rRNA introns, odd ribosomes, and small enigmatic genomes across a large radiation of phyla.</title>
        <authorList>
            <person name="Brown C.T."/>
            <person name="Hug L.A."/>
            <person name="Thomas B.C."/>
            <person name="Sharon I."/>
            <person name="Castelle C.J."/>
            <person name="Singh A."/>
            <person name="Wilkins M.J."/>
            <person name="Williams K.H."/>
            <person name="Banfield J.F."/>
        </authorList>
    </citation>
    <scope>NUCLEOTIDE SEQUENCE [LARGE SCALE GENOMIC DNA]</scope>
</reference>
<accession>A0A0G1KVT4</accession>
<evidence type="ECO:0000313" key="1">
    <source>
        <dbReference type="EMBL" id="KKT52034.1"/>
    </source>
</evidence>
<dbReference type="AlphaFoldDB" id="A0A0G1KVT4"/>
<dbReference type="Proteomes" id="UP000034006">
    <property type="component" value="Unassembled WGS sequence"/>
</dbReference>
<dbReference type="STRING" id="1618387.UW44_C0005G0076"/>
<evidence type="ECO:0000313" key="2">
    <source>
        <dbReference type="Proteomes" id="UP000034006"/>
    </source>
</evidence>
<organism evidence="1 2">
    <name type="scientific">Candidatus Collierbacteria bacterium GW2011_GWB2_44_22</name>
    <dbReference type="NCBI Taxonomy" id="1618387"/>
    <lineage>
        <taxon>Bacteria</taxon>
        <taxon>Candidatus Collieribacteriota</taxon>
    </lineage>
</organism>
<protein>
    <submittedName>
        <fullName evidence="1">Uncharacterized protein</fullName>
    </submittedName>
</protein>
<name>A0A0G1KVT4_9BACT</name>
<dbReference type="EMBL" id="LCIH01000005">
    <property type="protein sequence ID" value="KKT52034.1"/>
    <property type="molecule type" value="Genomic_DNA"/>
</dbReference>
<sequence>MVNKSSINKENFSELKERTAKKREAINSQDESLADTRLLKTFAIENNLKDATVELFFEEVLILQHFFMETQDQKHLQEMKRAVNQADKYIKENSLTHWESRLARFNGRVSDYEKKYSEAAQYYQEAIAKVSLDPKYSENKAMGLEYEGFLIIDKLLLGNSDAVSEAEKLYRDYLDTEEGRNLKIRDYTTWAIWRSGVLINLCRTLIDLNKTKDYRDKIQEWLKLTETDLRAPAGVQVWSDFGFRKNEIIKIRESI</sequence>
<proteinExistence type="predicted"/>
<comment type="caution">
    <text evidence="1">The sequence shown here is derived from an EMBL/GenBank/DDBJ whole genome shotgun (WGS) entry which is preliminary data.</text>
</comment>